<feature type="domain" description="Cwf19-like protein C-terminal" evidence="2">
    <location>
        <begin position="439"/>
        <end position="520"/>
    </location>
</feature>
<dbReference type="InterPro" id="IPR036265">
    <property type="entry name" value="HIT-like_sf"/>
</dbReference>
<accession>A0A0K0EE21</accession>
<dbReference type="InterPro" id="IPR006768">
    <property type="entry name" value="Cwf19-like_C_dom-1"/>
</dbReference>
<dbReference type="Gene3D" id="3.30.428.10">
    <property type="entry name" value="HIT-like"/>
    <property type="match status" value="1"/>
</dbReference>
<dbReference type="Pfam" id="PF04677">
    <property type="entry name" value="CwfJ_C_1"/>
    <property type="match status" value="1"/>
</dbReference>
<evidence type="ECO:0000256" key="1">
    <source>
        <dbReference type="ARBA" id="ARBA00006795"/>
    </source>
</evidence>
<dbReference type="CDD" id="cd07380">
    <property type="entry name" value="MPP_CWF19_N"/>
    <property type="match status" value="1"/>
</dbReference>
<dbReference type="Pfam" id="PF04676">
    <property type="entry name" value="CwfJ_C_2"/>
    <property type="match status" value="1"/>
</dbReference>
<dbReference type="PANTHER" id="PTHR12072:SF4">
    <property type="entry name" value="CWF19-LIKE PROTEIN 1"/>
    <property type="match status" value="1"/>
</dbReference>
<dbReference type="PANTHER" id="PTHR12072">
    <property type="entry name" value="CWF19, CELL CYCLE CONTROL PROTEIN"/>
    <property type="match status" value="1"/>
</dbReference>
<dbReference type="GO" id="GO:0071014">
    <property type="term" value="C:post-mRNA release spliceosomal complex"/>
    <property type="evidence" value="ECO:0007669"/>
    <property type="project" value="TreeGrafter"/>
</dbReference>
<sequence>MSGTKILVSGDVKGNFEALIKRVNTVNSKAGPFDLLFCVGEFFGDCKEDNESLLNGGIKFPISTYILGPCNSLNEEYFPDDGGYITENLTYLGKKGMFFSTQGLKIAYLSGKESTELTKTTFDKSVVNDLIYPVKALHGFIGCDILLTSDWPEGVTKFSNNIPKEIPVGSTLISQVATALKPRYHFAGLHCHYERTPYRNHRVLIDTAQHVTRFIALNSVNNELKEKWLYAFSITPLTKMSRNDLVAQPDIVSEFPYMDIITDIFMEDKKKEYESSSAKSYSKFDFSYFEEEEEKKRKRKNEGNSHDGSEKKSNAPCWFCLSNVDAEKHLIVSIGTHCYVAMPKGPLNDRHILIMSINHTQSLVVASQEVRDEVRKYIDAFTLLCAQSDQAVVVFERNYKTQHLQINLVPIPNVVVKYLKTSLLTMASVKDIDFTLLDKDTSIWNEIEEGIPYFVIEFPDGSKYFTKKMKNFPLQFGREVLCSEKLLNNEYKIDWKNCTMDKNEETIVAKTLQQDFKLFDPFVDDDSD</sequence>
<feature type="domain" description="Cwf19-like C-terminal" evidence="3">
    <location>
        <begin position="311"/>
        <end position="420"/>
    </location>
</feature>
<protein>
    <submittedName>
        <fullName evidence="4">CwfJ_C_1 domain-containing protein</fullName>
    </submittedName>
</protein>
<evidence type="ECO:0000313" key="4">
    <source>
        <dbReference type="WBParaSite" id="SSTP_0000773400.1"/>
    </source>
</evidence>
<evidence type="ECO:0000259" key="2">
    <source>
        <dbReference type="Pfam" id="PF04676"/>
    </source>
</evidence>
<proteinExistence type="inferred from homology"/>
<name>A0A0K0EE21_STRER</name>
<organism evidence="4">
    <name type="scientific">Strongyloides stercoralis</name>
    <name type="common">Threadworm</name>
    <dbReference type="NCBI Taxonomy" id="6248"/>
    <lineage>
        <taxon>Eukaryota</taxon>
        <taxon>Metazoa</taxon>
        <taxon>Ecdysozoa</taxon>
        <taxon>Nematoda</taxon>
        <taxon>Chromadorea</taxon>
        <taxon>Rhabditida</taxon>
        <taxon>Tylenchina</taxon>
        <taxon>Panagrolaimomorpha</taxon>
        <taxon>Strongyloidoidea</taxon>
        <taxon>Strongyloididae</taxon>
        <taxon>Strongyloides</taxon>
    </lineage>
</organism>
<dbReference type="GO" id="GO:0000398">
    <property type="term" value="P:mRNA splicing, via spliceosome"/>
    <property type="evidence" value="ECO:0007669"/>
    <property type="project" value="TreeGrafter"/>
</dbReference>
<dbReference type="SUPFAM" id="SSF54197">
    <property type="entry name" value="HIT-like"/>
    <property type="match status" value="1"/>
</dbReference>
<dbReference type="GO" id="GO:0061632">
    <property type="term" value="F:RNA lariat debranching enzyme activator activity"/>
    <property type="evidence" value="ECO:0007669"/>
    <property type="project" value="TreeGrafter"/>
</dbReference>
<evidence type="ECO:0000259" key="3">
    <source>
        <dbReference type="Pfam" id="PF04677"/>
    </source>
</evidence>
<reference evidence="4" key="1">
    <citation type="submission" date="2015-08" db="UniProtKB">
        <authorList>
            <consortium name="WormBaseParasite"/>
        </authorList>
    </citation>
    <scope>IDENTIFICATION</scope>
</reference>
<comment type="similarity">
    <text evidence="1">Belongs to the CWF19 family.</text>
</comment>
<dbReference type="InterPro" id="IPR040194">
    <property type="entry name" value="Cwf19-like"/>
</dbReference>
<dbReference type="STRING" id="6248.A0A0K0EE21"/>
<dbReference type="WBParaSite" id="SSTP_0000773400.1">
    <property type="protein sequence ID" value="SSTP_0000773400.1"/>
    <property type="gene ID" value="SSTP_0000773400"/>
</dbReference>
<dbReference type="InterPro" id="IPR006767">
    <property type="entry name" value="Cwf19-like_C_dom-2"/>
</dbReference>
<dbReference type="AlphaFoldDB" id="A0A0K0EE21"/>